<reference evidence="2 3" key="1">
    <citation type="submission" date="2020-02" db="EMBL/GenBank/DDBJ databases">
        <title>Draft genome sequence of Lactococcus sp. Hs30E4-3.</title>
        <authorList>
            <person name="Noda S."/>
            <person name="Yuki M."/>
            <person name="Ohkuma M."/>
        </authorList>
    </citation>
    <scope>NUCLEOTIDE SEQUENCE [LARGE SCALE GENOMIC DNA]</scope>
    <source>
        <strain evidence="2 3">Hs30E4-3</strain>
    </source>
</reference>
<proteinExistence type="predicted"/>
<dbReference type="AlphaFoldDB" id="A0A6A0BEH8"/>
<evidence type="ECO:0000313" key="3">
    <source>
        <dbReference type="Proteomes" id="UP000480303"/>
    </source>
</evidence>
<feature type="transmembrane region" description="Helical" evidence="1">
    <location>
        <begin position="106"/>
        <end position="130"/>
    </location>
</feature>
<comment type="caution">
    <text evidence="2">The sequence shown here is derived from an EMBL/GenBank/DDBJ whole genome shotgun (WGS) entry which is preliminary data.</text>
</comment>
<evidence type="ECO:0000256" key="1">
    <source>
        <dbReference type="SAM" id="Phobius"/>
    </source>
</evidence>
<keyword evidence="3" id="KW-1185">Reference proteome</keyword>
<organism evidence="2 3">
    <name type="scientific">Pseudolactococcus hodotermopsidis</name>
    <dbReference type="NCBI Taxonomy" id="2709157"/>
    <lineage>
        <taxon>Bacteria</taxon>
        <taxon>Bacillati</taxon>
        <taxon>Bacillota</taxon>
        <taxon>Bacilli</taxon>
        <taxon>Lactobacillales</taxon>
        <taxon>Streptococcaceae</taxon>
        <taxon>Pseudolactococcus</taxon>
    </lineage>
</organism>
<dbReference type="RefSeq" id="WP_172208181.1">
    <property type="nucleotide sequence ID" value="NZ_BLLI01000016.1"/>
</dbReference>
<keyword evidence="1" id="KW-0812">Transmembrane</keyword>
<sequence length="226" mass="24562">MLSSILSSSTNTLSVSLPVLLLTIFASLIAGLVIAKVHMYRNVYSKHLIFTVALLPVLVSAIIMVVNGNLGAGITVAGAFSLVRFRSAPGNAREITTVFFSMATGLAIGMGYVTYAFIFVMIVSLAMIAYTHAKFGESVTAEKQVKITLPEYTDYNSEFNQIMGEFTNSYKLETVKTTNLGSLLEATFVIIEKDTTQQKAFLDKLREINGNLPIVIQSSKLGLNDL</sequence>
<keyword evidence="1" id="KW-1133">Transmembrane helix</keyword>
<accession>A0A6A0BEH8</accession>
<dbReference type="InterPro" id="IPR032531">
    <property type="entry name" value="DUF4956"/>
</dbReference>
<feature type="transmembrane region" description="Helical" evidence="1">
    <location>
        <begin position="12"/>
        <end position="35"/>
    </location>
</feature>
<evidence type="ECO:0000313" key="2">
    <source>
        <dbReference type="EMBL" id="GFH42237.1"/>
    </source>
</evidence>
<dbReference type="Pfam" id="PF16316">
    <property type="entry name" value="DUF4956"/>
    <property type="match status" value="1"/>
</dbReference>
<protein>
    <submittedName>
        <fullName evidence="2">DUF4956 domain-containing protein</fullName>
    </submittedName>
</protein>
<gene>
    <name evidence="2" type="ORF">Hs30E_07880</name>
</gene>
<feature type="transmembrane region" description="Helical" evidence="1">
    <location>
        <begin position="47"/>
        <end position="66"/>
    </location>
</feature>
<dbReference type="EMBL" id="BLLI01000016">
    <property type="protein sequence ID" value="GFH42237.1"/>
    <property type="molecule type" value="Genomic_DNA"/>
</dbReference>
<dbReference type="Proteomes" id="UP000480303">
    <property type="component" value="Unassembled WGS sequence"/>
</dbReference>
<name>A0A6A0BEH8_9LACT</name>
<keyword evidence="1" id="KW-0472">Membrane</keyword>